<dbReference type="EMBL" id="JAVGJF010000019">
    <property type="protein sequence ID" value="MDQ7175280.1"/>
    <property type="molecule type" value="Genomic_DNA"/>
</dbReference>
<dbReference type="InterPro" id="IPR005225">
    <property type="entry name" value="Small_GTP-bd"/>
</dbReference>
<dbReference type="Gene3D" id="3.40.50.300">
    <property type="entry name" value="P-loop containing nucleotide triphosphate hydrolases"/>
    <property type="match status" value="2"/>
</dbReference>
<evidence type="ECO:0000256" key="2">
    <source>
        <dbReference type="ARBA" id="ARBA00022741"/>
    </source>
</evidence>
<dbReference type="InterPro" id="IPR045063">
    <property type="entry name" value="Dynamin_N"/>
</dbReference>
<dbReference type="EMBL" id="PZAO01000001">
    <property type="protein sequence ID" value="PTG71410.1"/>
    <property type="molecule type" value="Genomic_DNA"/>
</dbReference>
<dbReference type="Pfam" id="PF00350">
    <property type="entry name" value="Dynamin_N"/>
    <property type="match status" value="2"/>
</dbReference>
<gene>
    <name evidence="10" type="ORF">BU638_11160</name>
    <name evidence="9" type="ORF">BU653_01565</name>
    <name evidence="11" type="ORF">BU676_00445</name>
    <name evidence="8" type="ORF">RCF65_04695</name>
</gene>
<evidence type="ECO:0000313" key="10">
    <source>
        <dbReference type="EMBL" id="PTG25366.1"/>
    </source>
</evidence>
<dbReference type="EMBL" id="PZCM01000022">
    <property type="protein sequence ID" value="PTG25366.1"/>
    <property type="molecule type" value="Genomic_DNA"/>
</dbReference>
<keyword evidence="4" id="KW-0342">GTP-binding</keyword>
<organism evidence="9 14">
    <name type="scientific">Staphylococcus chromogenes</name>
    <name type="common">Staphylococcus hyicus subsp. chromogenes</name>
    <dbReference type="NCBI Taxonomy" id="46126"/>
    <lineage>
        <taxon>Bacteria</taxon>
        <taxon>Bacillati</taxon>
        <taxon>Bacillota</taxon>
        <taxon>Bacilli</taxon>
        <taxon>Bacillales</taxon>
        <taxon>Staphylococcaceae</taxon>
        <taxon>Staphylococcus</taxon>
    </lineage>
</organism>
<evidence type="ECO:0000313" key="12">
    <source>
        <dbReference type="Proteomes" id="UP000242008"/>
    </source>
</evidence>
<keyword evidence="5" id="KW-0472">Membrane</keyword>
<reference evidence="12 13" key="1">
    <citation type="journal article" date="2016" name="Front. Microbiol.">
        <title>Comprehensive Phylogenetic Analysis of Bovine Non-aureus Staphylococci Species Based on Whole-Genome Sequencing.</title>
        <authorList>
            <person name="Naushad S."/>
            <person name="Barkema H.W."/>
            <person name="Luby C."/>
            <person name="Condas L.A."/>
            <person name="Nobrega D.B."/>
            <person name="Carson D.A."/>
            <person name="De Buck J."/>
        </authorList>
    </citation>
    <scope>NUCLEOTIDE SEQUENCE [LARGE SCALE GENOMIC DNA]</scope>
    <source>
        <strain evidence="10 13">SNUC 105</strain>
        <strain evidence="11 12">SNUC 1363</strain>
        <strain evidence="9 14">SNUC 505</strain>
    </source>
</reference>
<reference evidence="9" key="2">
    <citation type="submission" date="2018-03" db="EMBL/GenBank/DDBJ databases">
        <authorList>
            <person name="Naushad S."/>
        </authorList>
    </citation>
    <scope>NUCLEOTIDE SEQUENCE</scope>
    <source>
        <strain evidence="10">SNUC 105</strain>
        <strain evidence="11">SNUC 1363</strain>
        <strain evidence="9">SNUC 505</strain>
    </source>
</reference>
<evidence type="ECO:0000256" key="4">
    <source>
        <dbReference type="ARBA" id="ARBA00023134"/>
    </source>
</evidence>
<comment type="caution">
    <text evidence="9">The sequence shown here is derived from an EMBL/GenBank/DDBJ whole genome shotgun (WGS) entry which is preliminary data.</text>
</comment>
<dbReference type="Proteomes" id="UP000242704">
    <property type="component" value="Unassembled WGS sequence"/>
</dbReference>
<feature type="compositionally biased region" description="Polar residues" evidence="6">
    <location>
        <begin position="531"/>
        <end position="545"/>
    </location>
</feature>
<dbReference type="Proteomes" id="UP001240157">
    <property type="component" value="Unassembled WGS sequence"/>
</dbReference>
<comment type="subcellular location">
    <subcellularLocation>
        <location evidence="1">Membrane</location>
    </subcellularLocation>
</comment>
<keyword evidence="3" id="KW-0378">Hydrolase</keyword>
<dbReference type="GO" id="GO:0003924">
    <property type="term" value="F:GTPase activity"/>
    <property type="evidence" value="ECO:0007669"/>
    <property type="project" value="InterPro"/>
</dbReference>
<dbReference type="InterPro" id="IPR027417">
    <property type="entry name" value="P-loop_NTPase"/>
</dbReference>
<evidence type="ECO:0000313" key="11">
    <source>
        <dbReference type="EMBL" id="PTG71410.1"/>
    </source>
</evidence>
<evidence type="ECO:0000313" key="8">
    <source>
        <dbReference type="EMBL" id="MDQ7175280.1"/>
    </source>
</evidence>
<evidence type="ECO:0000313" key="13">
    <source>
        <dbReference type="Proteomes" id="UP000242144"/>
    </source>
</evidence>
<dbReference type="SUPFAM" id="SSF52540">
    <property type="entry name" value="P-loop containing nucleoside triphosphate hydrolases"/>
    <property type="match status" value="2"/>
</dbReference>
<dbReference type="PANTHER" id="PTHR10465:SF0">
    <property type="entry name" value="SARCALUMENIN"/>
    <property type="match status" value="1"/>
</dbReference>
<feature type="domain" description="Dynamin N-terminal" evidence="7">
    <location>
        <begin position="593"/>
        <end position="798"/>
    </location>
</feature>
<evidence type="ECO:0000313" key="9">
    <source>
        <dbReference type="EMBL" id="PTG16797.1"/>
    </source>
</evidence>
<protein>
    <submittedName>
        <fullName evidence="8">Dynamin family protein</fullName>
    </submittedName>
    <submittedName>
        <fullName evidence="9">GTP-binding protein</fullName>
    </submittedName>
</protein>
<feature type="domain" description="Dynamin N-terminal" evidence="7">
    <location>
        <begin position="45"/>
        <end position="195"/>
    </location>
</feature>
<dbReference type="CDD" id="cd09912">
    <property type="entry name" value="DLP_2"/>
    <property type="match status" value="1"/>
</dbReference>
<dbReference type="AlphaFoldDB" id="A0AAE5T2U0"/>
<evidence type="ECO:0000313" key="14">
    <source>
        <dbReference type="Proteomes" id="UP000242704"/>
    </source>
</evidence>
<dbReference type="RefSeq" id="WP_037573694.1">
    <property type="nucleotide sequence ID" value="NZ_BMDK01000001.1"/>
</dbReference>
<dbReference type="InterPro" id="IPR027094">
    <property type="entry name" value="Mitofusin_fam"/>
</dbReference>
<evidence type="ECO:0000256" key="1">
    <source>
        <dbReference type="ARBA" id="ARBA00004370"/>
    </source>
</evidence>
<dbReference type="EMBL" id="PZBZ01000005">
    <property type="protein sequence ID" value="PTG16797.1"/>
    <property type="molecule type" value="Genomic_DNA"/>
</dbReference>
<name>A0AAE5T2U0_STACR</name>
<dbReference type="NCBIfam" id="TIGR00231">
    <property type="entry name" value="small_GTP"/>
    <property type="match status" value="1"/>
</dbReference>
<evidence type="ECO:0000313" key="15">
    <source>
        <dbReference type="Proteomes" id="UP001240157"/>
    </source>
</evidence>
<dbReference type="Proteomes" id="UP000242008">
    <property type="component" value="Unassembled WGS sequence"/>
</dbReference>
<accession>A0AAE5T2U0</accession>
<evidence type="ECO:0000256" key="6">
    <source>
        <dbReference type="SAM" id="MobiDB-lite"/>
    </source>
</evidence>
<evidence type="ECO:0000256" key="5">
    <source>
        <dbReference type="ARBA" id="ARBA00023136"/>
    </source>
</evidence>
<dbReference type="PANTHER" id="PTHR10465">
    <property type="entry name" value="TRANSMEMBRANE GTPASE FZO1"/>
    <property type="match status" value="1"/>
</dbReference>
<evidence type="ECO:0000259" key="7">
    <source>
        <dbReference type="Pfam" id="PF00350"/>
    </source>
</evidence>
<dbReference type="Proteomes" id="UP000242144">
    <property type="component" value="Unassembled WGS sequence"/>
</dbReference>
<proteinExistence type="predicted"/>
<keyword evidence="2" id="KW-0547">Nucleotide-binding</keyword>
<dbReference type="GO" id="GO:0016020">
    <property type="term" value="C:membrane"/>
    <property type="evidence" value="ECO:0007669"/>
    <property type="project" value="UniProtKB-SubCell"/>
</dbReference>
<reference evidence="8 15" key="3">
    <citation type="submission" date="2023-08" db="EMBL/GenBank/DDBJ databases">
        <title>Whole genome sequencing of Staphylococcus chromogenes NNSch 2386.</title>
        <authorList>
            <person name="Kropotov V.S."/>
            <person name="Boriskina E.V."/>
            <person name="Gordinskaya N.A."/>
            <person name="Shkurkina I.S."/>
            <person name="Kryazhev D.V."/>
            <person name="Alekseeva A.E."/>
            <person name="Makhova M.A."/>
        </authorList>
    </citation>
    <scope>NUCLEOTIDE SEQUENCE [LARGE SCALE GENOMIC DNA]</scope>
    <source>
        <strain evidence="8 15">NNSch 2386</strain>
    </source>
</reference>
<feature type="region of interest" description="Disordered" evidence="6">
    <location>
        <begin position="531"/>
        <end position="552"/>
    </location>
</feature>
<evidence type="ECO:0000256" key="3">
    <source>
        <dbReference type="ARBA" id="ARBA00022801"/>
    </source>
</evidence>
<dbReference type="GO" id="GO:0005525">
    <property type="term" value="F:GTP binding"/>
    <property type="evidence" value="ECO:0007669"/>
    <property type="project" value="UniProtKB-KW"/>
</dbReference>
<sequence>MHNQAQLDILYKLKKEVEKSDHASFVHTINQMIKKVYLEHYTMTFVGHFSAGKSTVINRLIGQDILPSSPVPTTSNTALVTVSDDTGITANIEGQKYTHLETYDEVKQMNQENYHVESIDIRFKSNDYRKGFTFQDTPGVDSNVQSHSMSTESFLYTSNIVFYTVDYNHVQSALNFQFMKRLNHANIPVVFVVNQIDKHQESEITFETFKSRVEKSISEWDINLVDTFYITKYEHPENQFDALKAFIHHQDMHREPIENYVSRMTQYITETQAAYLEQQMEDCLERLEVEAASFDTAYETYLQNESVNQESQLLSHPEELKSDLSTKRKNIIDNAYVMTHDTREHIRDYLESMTKDFKVGGFFQKQKKIDEARAARLHALMSVLQTKVTQEIAKPMREDMSYLTRFITNEELNKRIVNQDFQLSETIVTDLYQEQIQITNQYVLTFADDLLKRIRQYILQSSEPLDQEIVASVEVPESSHTALPERTDYETYIKLRDLKHSLDTKNYRHYYIHIDDSLDKLIDRTRIEYTPNQSETPQNNKQLEASTVTTSTTSRTQKFETALSVLEDVPLFQSTLQNIRRTLDRMDHQIIKIGVFGTFSAGKSSLINALLGGPYLVSSPNPTTAATTEISYGNKNTITFKTKEALLEEINHVTELVGFQFDSMSSFLEADKQKLKAQIDKNRLAFIQAVENNYALYESLTQHSYTMEIAKEEIKKWSAEDQFATFVNTVHIQLPLAWLKDKIIVDSLGLHSNNQRHTNETEKILTTSDLILYVSYFNHSFTDNDKAFIQHMKDMNQLMENQSFKMIVNATDLAENEADKKAVLDYVTHALNDVGMTPEIFGVSSRNALLDGDEGVELLKKSIQQFSEVESKSVLASNIERQFYYMYQSFMTTIHDFESNASRIEKQHQQLKALSTPHVFEEKVITTTSQKTHNEIEDQMYHLEQRLNIQLLDDVKSVFNGHMTNTDDFKKEKVTASKIYLDQIQQKLYLEQTLLVERIKKFYTEQLNHQLVPTLKTLQEHHVLIQDEASFQLDQLETAFLKIDLESFVNALPKQLTKKRIIQIQSQKEIQEAIKDQTIEQLQQPLNALNTALMGLIETLNTQANNYIAHLEELAQKEIQEVLSFKIDNALVQQLKVTTPKLKTILEIEEDTL</sequence>
<keyword evidence="12" id="KW-1185">Reference proteome</keyword>